<dbReference type="RefSeq" id="WP_196152671.1">
    <property type="nucleotide sequence ID" value="NZ_JADMLG010000015.1"/>
</dbReference>
<name>A0A931IER9_9NOCA</name>
<feature type="compositionally biased region" description="Low complexity" evidence="1">
    <location>
        <begin position="265"/>
        <end position="276"/>
    </location>
</feature>
<evidence type="ECO:0000313" key="2">
    <source>
        <dbReference type="EMBL" id="MBH0780357.1"/>
    </source>
</evidence>
<sequence length="383" mass="41622">MDEDFEQIPADRAATEVESQRTCQFPVAWDAEIGDFVRAGHPLPPVEGRGRRAEYCGQDHVDPDGTVRRHDRATAFQRKRDLKAAAGVAGARPERPAGRPVTSARSSLAELLAQFQMVATNSQKESTRLLGEAQRIVATAGDPDSAAAEVGAVRRDAEARIAAANARAEEAEAEAATARRELARAEEDKALAEGAAEDALADRDAHQADAEEARIELERVRSESAERIRAVEAQSQAEIAAATRAAAEAEGDRDTAIEARRRAESGLAAAEQAAADARTEADRLRGEIREIREQARAEREQLRAQVDEIRTESGARAEADREEIRALREELATSRAEARADREALRADHVAEIARIQDAHDTQIATLRAALDTARRTTDEEGN</sequence>
<dbReference type="Proteomes" id="UP000655751">
    <property type="component" value="Unassembled WGS sequence"/>
</dbReference>
<accession>A0A931IER9</accession>
<dbReference type="EMBL" id="JADMLG010000015">
    <property type="protein sequence ID" value="MBH0780357.1"/>
    <property type="molecule type" value="Genomic_DNA"/>
</dbReference>
<organism evidence="2 3">
    <name type="scientific">Nocardia bovistercoris</name>
    <dbReference type="NCBI Taxonomy" id="2785916"/>
    <lineage>
        <taxon>Bacteria</taxon>
        <taxon>Bacillati</taxon>
        <taxon>Actinomycetota</taxon>
        <taxon>Actinomycetes</taxon>
        <taxon>Mycobacteriales</taxon>
        <taxon>Nocardiaceae</taxon>
        <taxon>Nocardia</taxon>
    </lineage>
</organism>
<protein>
    <submittedName>
        <fullName evidence="2">Uncharacterized protein</fullName>
    </submittedName>
</protein>
<proteinExistence type="predicted"/>
<comment type="caution">
    <text evidence="2">The sequence shown here is derived from an EMBL/GenBank/DDBJ whole genome shotgun (WGS) entry which is preliminary data.</text>
</comment>
<feature type="compositionally biased region" description="Basic and acidic residues" evidence="1">
    <location>
        <begin position="177"/>
        <end position="191"/>
    </location>
</feature>
<feature type="region of interest" description="Disordered" evidence="1">
    <location>
        <begin position="170"/>
        <end position="212"/>
    </location>
</feature>
<dbReference type="AlphaFoldDB" id="A0A931IER9"/>
<feature type="region of interest" description="Disordered" evidence="1">
    <location>
        <begin position="80"/>
        <end position="105"/>
    </location>
</feature>
<evidence type="ECO:0000313" key="3">
    <source>
        <dbReference type="Proteomes" id="UP000655751"/>
    </source>
</evidence>
<keyword evidence="3" id="KW-1185">Reference proteome</keyword>
<evidence type="ECO:0000256" key="1">
    <source>
        <dbReference type="SAM" id="MobiDB-lite"/>
    </source>
</evidence>
<feature type="region of interest" description="Disordered" evidence="1">
    <location>
        <begin position="262"/>
        <end position="281"/>
    </location>
</feature>
<gene>
    <name evidence="2" type="ORF">IT779_29205</name>
</gene>
<reference evidence="2" key="1">
    <citation type="submission" date="2020-11" db="EMBL/GenBank/DDBJ databases">
        <title>Nocardia NEAU-351.nov., a novel actinomycete isolated from the cow dung.</title>
        <authorList>
            <person name="Zhang X."/>
        </authorList>
    </citation>
    <scope>NUCLEOTIDE SEQUENCE</scope>
    <source>
        <strain evidence="2">NEAU-351</strain>
    </source>
</reference>
<feature type="compositionally biased region" description="Basic and acidic residues" evidence="1">
    <location>
        <begin position="200"/>
        <end position="212"/>
    </location>
</feature>